<dbReference type="PRINTS" id="PR00754">
    <property type="entry name" value="AEROLYSIN"/>
</dbReference>
<keyword evidence="2" id="KW-1015">Disulfide bond</keyword>
<dbReference type="Gene3D" id="2.170.15.10">
    <property type="entry name" value="Proaerolysin, chain A, domain 3"/>
    <property type="match status" value="1"/>
</dbReference>
<dbReference type="PANTHER" id="PTHR39244:SF5">
    <property type="entry name" value="NATTERIN-3-LIKE"/>
    <property type="match status" value="1"/>
</dbReference>
<dbReference type="Pfam" id="PF01117">
    <property type="entry name" value="Aerolysin"/>
    <property type="match status" value="1"/>
</dbReference>
<reference evidence="5" key="1">
    <citation type="submission" date="2020-04" db="EMBL/GenBank/DDBJ databases">
        <title>Description of Shewanella salipaludis sp. nov., isolated from a salt marsh.</title>
        <authorList>
            <person name="Park S."/>
            <person name="Yoon J.-H."/>
        </authorList>
    </citation>
    <scope>NUCLEOTIDE SEQUENCE</scope>
    <source>
        <strain evidence="5">SHSM-M6</strain>
    </source>
</reference>
<evidence type="ECO:0000259" key="4">
    <source>
        <dbReference type="SMART" id="SM00999"/>
    </source>
</evidence>
<dbReference type="SUPFAM" id="SSF56973">
    <property type="entry name" value="Aerolisin/ETX pore-forming domain"/>
    <property type="match status" value="1"/>
</dbReference>
<dbReference type="SMART" id="SM00999">
    <property type="entry name" value="Aerolysin"/>
    <property type="match status" value="1"/>
</dbReference>
<organism evidence="5 6">
    <name type="scientific">Shewanella salipaludis</name>
    <dbReference type="NCBI Taxonomy" id="2723052"/>
    <lineage>
        <taxon>Bacteria</taxon>
        <taxon>Pseudomonadati</taxon>
        <taxon>Pseudomonadota</taxon>
        <taxon>Gammaproteobacteria</taxon>
        <taxon>Alteromonadales</taxon>
        <taxon>Shewanellaceae</taxon>
        <taxon>Shewanella</taxon>
    </lineage>
</organism>
<evidence type="ECO:0000313" key="5">
    <source>
        <dbReference type="EMBL" id="NMH64472.1"/>
    </source>
</evidence>
<evidence type="ECO:0000256" key="1">
    <source>
        <dbReference type="ARBA" id="ARBA00009831"/>
    </source>
</evidence>
<feature type="domain" description="Aerolysin-like C-terminal" evidence="4">
    <location>
        <begin position="44"/>
        <end position="413"/>
    </location>
</feature>
<protein>
    <submittedName>
        <fullName evidence="5">Aerolysin family beta-barrel pore-forming toxin</fullName>
    </submittedName>
</protein>
<dbReference type="PANTHER" id="PTHR39244">
    <property type="entry name" value="NATTERIN-4"/>
    <property type="match status" value="1"/>
</dbReference>
<accession>A0A972FXI6</accession>
<sequence>MKITSGLNIITLSCLTAFMTVSSLVEAAIPNTIPKLSMVEHASPDLDSLKNNVINDPSFIGSLFYLGHHLGYAWAGGTASQYVGQDIAVKRESATEYSLNARYNSNDPYAGGYWSSERLKVNLKNIHFVTNPQDLTLGTPQIYEREALYTVPFVVYNWGDSEDTGLATLNYNRTTSWAKTDNFSFSEKIGVTNKYEVGIPGLGGASSEISAEFSASQGWSETNGDSTSISAQAQYNATMPPRSKRYVSITLFKQKADIPYSSNMFMMYDVKYENFLRWGGNAHIDHPTDRPNFPYTFGGANANNLNGPESIIDQYLHQDIYGYGVWDWPAAVTSSTNKSWFEWHLANLARKHGAPISGKFTTIDSSQFYIDAGAALPLTDEDMANRPGVQSQSFGFNNNNIEIVVGDIENNDHEGLIDNLSVTQPSDMMLNN</sequence>
<dbReference type="Proteomes" id="UP000737113">
    <property type="component" value="Unassembled WGS sequence"/>
</dbReference>
<evidence type="ECO:0000313" key="6">
    <source>
        <dbReference type="Proteomes" id="UP000737113"/>
    </source>
</evidence>
<dbReference type="CDD" id="cd20224">
    <property type="entry name" value="PFM_alpha-toxin-like"/>
    <property type="match status" value="1"/>
</dbReference>
<proteinExistence type="inferred from homology"/>
<keyword evidence="3" id="KW-0732">Signal</keyword>
<comment type="caution">
    <text evidence="5">The sequence shown here is derived from an EMBL/GenBank/DDBJ whole genome shotgun (WGS) entry which is preliminary data.</text>
</comment>
<dbReference type="InterPro" id="IPR005830">
    <property type="entry name" value="Aerolysn"/>
</dbReference>
<dbReference type="AlphaFoldDB" id="A0A972FXI6"/>
<feature type="chain" id="PRO_5037754103" evidence="3">
    <location>
        <begin position="28"/>
        <end position="432"/>
    </location>
</feature>
<comment type="similarity">
    <text evidence="1">Belongs to the aerolysin family.</text>
</comment>
<evidence type="ECO:0000256" key="2">
    <source>
        <dbReference type="ARBA" id="ARBA00023157"/>
    </source>
</evidence>
<dbReference type="EMBL" id="JAAXYH010000002">
    <property type="protein sequence ID" value="NMH64472.1"/>
    <property type="molecule type" value="Genomic_DNA"/>
</dbReference>
<evidence type="ECO:0000256" key="3">
    <source>
        <dbReference type="SAM" id="SignalP"/>
    </source>
</evidence>
<dbReference type="Gene3D" id="3.30.412.10">
    <property type="entry name" value="Proaerolysin, chain A, domain 2"/>
    <property type="match status" value="1"/>
</dbReference>
<dbReference type="GO" id="GO:0005576">
    <property type="term" value="C:extracellular region"/>
    <property type="evidence" value="ECO:0007669"/>
    <property type="project" value="InterPro"/>
</dbReference>
<keyword evidence="6" id="KW-1185">Reference proteome</keyword>
<dbReference type="InterPro" id="IPR053237">
    <property type="entry name" value="Natterin_C"/>
</dbReference>
<gene>
    <name evidence="5" type="ORF">HC757_04740</name>
</gene>
<feature type="signal peptide" evidence="3">
    <location>
        <begin position="1"/>
        <end position="27"/>
    </location>
</feature>
<name>A0A972FXI6_9GAMM</name>
<dbReference type="InterPro" id="IPR055267">
    <property type="entry name" value="Aerolysin-like_C"/>
</dbReference>